<gene>
    <name evidence="1" type="ORF">PNE09_12830</name>
</gene>
<name>A0AAW6D224_9FIRM</name>
<dbReference type="Proteomes" id="UP001210809">
    <property type="component" value="Unassembled WGS sequence"/>
</dbReference>
<dbReference type="InterPro" id="IPR053139">
    <property type="entry name" value="Surface_bspA-like"/>
</dbReference>
<dbReference type="PANTHER" id="PTHR45661">
    <property type="entry name" value="SURFACE ANTIGEN"/>
    <property type="match status" value="1"/>
</dbReference>
<dbReference type="Gene3D" id="3.80.10.10">
    <property type="entry name" value="Ribonuclease Inhibitor"/>
    <property type="match status" value="2"/>
</dbReference>
<evidence type="ECO:0000313" key="1">
    <source>
        <dbReference type="EMBL" id="MDB8004936.1"/>
    </source>
</evidence>
<dbReference type="PANTHER" id="PTHR45661:SF3">
    <property type="entry name" value="IG-LIKE DOMAIN-CONTAINING PROTEIN"/>
    <property type="match status" value="1"/>
</dbReference>
<comment type="caution">
    <text evidence="1">The sequence shown here is derived from an EMBL/GenBank/DDBJ whole genome shotgun (WGS) entry which is preliminary data.</text>
</comment>
<dbReference type="EMBL" id="JAQLXW010000033">
    <property type="protein sequence ID" value="MDB8004936.1"/>
    <property type="molecule type" value="Genomic_DNA"/>
</dbReference>
<proteinExistence type="predicted"/>
<reference evidence="1" key="1">
    <citation type="submission" date="2023-01" db="EMBL/GenBank/DDBJ databases">
        <title>Human gut microbiome strain richness.</title>
        <authorList>
            <person name="Chen-Liaw A."/>
        </authorList>
    </citation>
    <scope>NUCLEOTIDE SEQUENCE</scope>
    <source>
        <strain evidence="1">1001283st1_G1_1001283B150217_161031</strain>
    </source>
</reference>
<dbReference type="InterPro" id="IPR026906">
    <property type="entry name" value="LRR_5"/>
</dbReference>
<dbReference type="AlphaFoldDB" id="A0AAW6D224"/>
<evidence type="ECO:0000313" key="2">
    <source>
        <dbReference type="Proteomes" id="UP001210809"/>
    </source>
</evidence>
<dbReference type="SUPFAM" id="SSF52058">
    <property type="entry name" value="L domain-like"/>
    <property type="match status" value="1"/>
</dbReference>
<protein>
    <submittedName>
        <fullName evidence="1">Leucine-rich repeat domain-containing protein</fullName>
    </submittedName>
</protein>
<dbReference type="InterPro" id="IPR032675">
    <property type="entry name" value="LRR_dom_sf"/>
</dbReference>
<dbReference type="Pfam" id="PF13306">
    <property type="entry name" value="LRR_5"/>
    <property type="match status" value="2"/>
</dbReference>
<sequence>MVKFYYKDFNLLKCTPEADDTEIIVPKGIFMIDKNAFRGCGSIKRIVIPNGVKSLDCTFCDCVSLEELVIPLSVTFIDSKAFDGTGFLENRKEEFVSVGGILLKYNGNEENLIIPDNIRAISAFVFYECNTLKSVKLPDGISEIFAGTFYSCTNLETVIMPDSLIKIRLSAFEKCTSLKNVIFGRNLRNIHGTAFAGCTSLKTLTIPDTVRVIEQHAFANCTSLEKVTLSENTFISRRIFYGCEKIHIYSSQTGNEITDWYNGITY</sequence>
<organism evidence="1 2">
    <name type="scientific">[Eubacterium] siraeum</name>
    <dbReference type="NCBI Taxonomy" id="39492"/>
    <lineage>
        <taxon>Bacteria</taxon>
        <taxon>Bacillati</taxon>
        <taxon>Bacillota</taxon>
        <taxon>Clostridia</taxon>
        <taxon>Eubacteriales</taxon>
        <taxon>Oscillospiraceae</taxon>
        <taxon>Oscillospiraceae incertae sedis</taxon>
    </lineage>
</organism>
<accession>A0AAW6D224</accession>